<reference evidence="2" key="1">
    <citation type="submission" date="2024-04" db="EMBL/GenBank/DDBJ databases">
        <authorList>
            <person name="Roder T."/>
            <person name="Oberhansli S."/>
            <person name="Kreuzer M."/>
        </authorList>
    </citation>
    <scope>NUCLEOTIDE SEQUENCE</scope>
    <source>
        <strain evidence="2">LWS13-1.2</strain>
    </source>
</reference>
<accession>A0AAU6SBB7</accession>
<dbReference type="EMBL" id="CP151632">
    <property type="protein sequence ID" value="WZO34168.1"/>
    <property type="molecule type" value="Genomic_DNA"/>
</dbReference>
<evidence type="ECO:0000313" key="2">
    <source>
        <dbReference type="EMBL" id="WZO34168.1"/>
    </source>
</evidence>
<proteinExistence type="predicted"/>
<dbReference type="RefSeq" id="WP_349428718.1">
    <property type="nucleotide sequence ID" value="NZ_CP151632.1"/>
</dbReference>
<organism evidence="2">
    <name type="scientific">Microbacterium sp. LWS13-1.2</name>
    <dbReference type="NCBI Taxonomy" id="3135264"/>
    <lineage>
        <taxon>Bacteria</taxon>
        <taxon>Bacillati</taxon>
        <taxon>Actinomycetota</taxon>
        <taxon>Actinomycetes</taxon>
        <taxon>Micrococcales</taxon>
        <taxon>Microbacteriaceae</taxon>
        <taxon>Microbacterium</taxon>
    </lineage>
</organism>
<feature type="domain" description="DUF6603" evidence="1">
    <location>
        <begin position="222"/>
        <end position="789"/>
    </location>
</feature>
<dbReference type="Pfam" id="PF20248">
    <property type="entry name" value="DUF6603"/>
    <property type="match status" value="1"/>
</dbReference>
<dbReference type="AlphaFoldDB" id="A0AAU6SBB7"/>
<name>A0AAU6SBB7_9MICO</name>
<protein>
    <recommendedName>
        <fullName evidence="1">DUF6603 domain-containing protein</fullName>
    </recommendedName>
</protein>
<dbReference type="InterPro" id="IPR046538">
    <property type="entry name" value="DUF6603"/>
</dbReference>
<sequence>MDDTARKLLAAALRYAAGRLATLDTAQKLAELVEKPLADAVQVQGHLTTAGTQLATAVTALDAGDLANGTRHLWDALGEVDAAATILGVKLDVVAQKAIEEAPPRALLQGLGLRSPVAAMKADDNGSPLLEVTWKGTSASAPPFQVDAVELTVRFGAPGLSMTVAGSGASIDLGRGTDGLIRKLIGAAGSASTDLAFTVDARGVTTRGAVGPIALPARLDAQVVELQGLDLALNAEGGDLRIDLRSRLLTELLGVLKARVDGAGLRLPIDPARILAGQQPFGDPSFLVPEAIGISLDAGPVSGGGYLRVVQGGFGGALALTIGPVKVDAFGLFREVDGAMSFVVVMSMRFPVPIELGLLFTLNAVGGIVGLGVDVMPDAIAAGIKDGVLEQLMFPPDVVAAAPTILQTLGRVFPAKAGSFVVGPMVQLAWGRPISLFTLDVGVVLAAPDPVIVIVGLARAALPTEEAPIIDLRAGVMAQFGRGKVLLRAELYNSRIALFSVYGSLGLLIRFDDPGVYLSAGGFHPKFTAIPGELTGMRRIGAEMSPPVGLQLRLEGYVAVTPNTVQFGGSIEIGYSVAVAAVRGSLTLDALIQLDPFGFEVAISAGVHVEAFGIALLGVQLSGRLTGPSPWTIEGRGRFSLPWPLPDPSIDVGPITFGPSRPASPALEAVAPLAKVAEALNLPEAWQRAERAGQYVPVRMTPVPGVPAGGGDSPTVIAPWELVRCSQRRFPWQMTIERVGAAPVAPAKCRLAVPGGVRVGAVGGAPGAAVDSSSVTESFAIGQLLQLSADAQLGAPDFEDRQGGLTIDLSTAETDAAALLPFVHSVELEYEDSWPGRPEEPIEPMRLLISDAMLRLLLDAGPAGSSALRSAEDWRPQLAERRIEVRPVSEVRVTDVASGALRADFAPWSDALFSARGVQGGLAAMTRVGA</sequence>
<evidence type="ECO:0000259" key="1">
    <source>
        <dbReference type="Pfam" id="PF20248"/>
    </source>
</evidence>
<gene>
    <name evidence="2" type="ORF">MRBLWS13_001815</name>
</gene>